<name>A0A1H9LXR1_FLAFI</name>
<feature type="transmembrane region" description="Helical" evidence="1">
    <location>
        <begin position="76"/>
        <end position="96"/>
    </location>
</feature>
<keyword evidence="3" id="KW-1185">Reference proteome</keyword>
<evidence type="ECO:0000256" key="1">
    <source>
        <dbReference type="SAM" id="Phobius"/>
    </source>
</evidence>
<protein>
    <submittedName>
        <fullName evidence="2">Uncharacterized protein</fullName>
    </submittedName>
</protein>
<evidence type="ECO:0000313" key="2">
    <source>
        <dbReference type="EMBL" id="SER16089.1"/>
    </source>
</evidence>
<proteinExistence type="predicted"/>
<dbReference type="Proteomes" id="UP000183658">
    <property type="component" value="Unassembled WGS sequence"/>
</dbReference>
<reference evidence="3" key="1">
    <citation type="submission" date="2016-10" db="EMBL/GenBank/DDBJ databases">
        <authorList>
            <person name="Varghese N."/>
            <person name="Submissions S."/>
        </authorList>
    </citation>
    <scope>NUCLEOTIDE SEQUENCE [LARGE SCALE GENOMIC DNA]</scope>
    <source>
        <strain evidence="3">DSM 15719</strain>
    </source>
</reference>
<organism evidence="2 3">
    <name type="scientific">Flavobacterium frigoris</name>
    <dbReference type="NCBI Taxonomy" id="229204"/>
    <lineage>
        <taxon>Bacteria</taxon>
        <taxon>Pseudomonadati</taxon>
        <taxon>Bacteroidota</taxon>
        <taxon>Flavobacteriia</taxon>
        <taxon>Flavobacteriales</taxon>
        <taxon>Flavobacteriaceae</taxon>
        <taxon>Flavobacterium</taxon>
    </lineage>
</organism>
<evidence type="ECO:0000313" key="3">
    <source>
        <dbReference type="Proteomes" id="UP000183658"/>
    </source>
</evidence>
<dbReference type="RefSeq" id="WP_074723549.1">
    <property type="nucleotide sequence ID" value="NZ_CBCRVS010000005.1"/>
</dbReference>
<dbReference type="AlphaFoldDB" id="A0A1H9LXR1"/>
<accession>A0A1H9LXR1</accession>
<gene>
    <name evidence="2" type="ORF">SAMN05444355_107174</name>
</gene>
<dbReference type="OrthoDB" id="1098521at2"/>
<dbReference type="EMBL" id="FOFZ01000007">
    <property type="protein sequence ID" value="SER16089.1"/>
    <property type="molecule type" value="Genomic_DNA"/>
</dbReference>
<keyword evidence="1" id="KW-0472">Membrane</keyword>
<sequence length="152" mass="17415">MELNKTEILLEKYFEGQSSIEEEKELQKYFASANIAPHLKQYTPLFGYFSQAAAQELKREIKVLPRIQDKKRTTNLWLSIAASIVVMLVAGTYVYFDKESPSEELGTYDNPEAAMRETQRALAMLSSHVNVGIESVIVLEQYEDSKNLIFKQ</sequence>
<keyword evidence="1" id="KW-0812">Transmembrane</keyword>
<keyword evidence="1" id="KW-1133">Transmembrane helix</keyword>